<keyword evidence="2 5" id="KW-1133">Transmembrane helix</keyword>
<keyword evidence="3 5" id="KW-0472">Membrane</keyword>
<dbReference type="InterPro" id="IPR036259">
    <property type="entry name" value="MFS_trans_sf"/>
</dbReference>
<feature type="transmembrane region" description="Helical" evidence="5">
    <location>
        <begin position="157"/>
        <end position="178"/>
    </location>
</feature>
<dbReference type="PANTHER" id="PTHR23521:SF3">
    <property type="entry name" value="MFS TRANSPORTER"/>
    <property type="match status" value="1"/>
</dbReference>
<evidence type="ECO:0000256" key="5">
    <source>
        <dbReference type="SAM" id="Phobius"/>
    </source>
</evidence>
<sequence length="431" mass="45353">MQRLFLSIGSLLVSAAILLAGGGLHGTLISVRANIEGFSLAAIGVVMASYYAGFVVGCLKTPTLVARVGHIRVFTALAAITAACSLIFAIEPYSWLWIALRCVVGYCFAGLYMIVESWINERSTNANRGQVLAIYRAVDLAAMTVGQYLLLLADPGGFVLFSMVAILIALSIVPMALTRIESPALPAQVKLDPKKLWQLSPLAVAGCVAVGMSNGAFYAIAPVYVERMGYGTPTVALFMSVAILAGGAAQWPIGYLSDISDRRRILVLMALGATLCGLALTLFGGVSRIAMLAGAAGYGVFAMVLFGLSAAHANDHANDDADDADTPNDFVATSGGLLLVYGLGSIAGPLVAPLAMQSFGPAALWGYTTAVHGALFLFGVYRMTARRAVPAGQQEDYVYARPSTPTAFEFDPRSPEDEASPAQREDTSFSR</sequence>
<gene>
    <name evidence="6" type="ORF">HME9302_00123</name>
</gene>
<evidence type="ECO:0000313" key="7">
    <source>
        <dbReference type="Proteomes" id="UP000253727"/>
    </source>
</evidence>
<feature type="transmembrane region" description="Helical" evidence="5">
    <location>
        <begin position="364"/>
        <end position="381"/>
    </location>
</feature>
<feature type="transmembrane region" description="Helical" evidence="5">
    <location>
        <begin position="289"/>
        <end position="309"/>
    </location>
</feature>
<dbReference type="CDD" id="cd17477">
    <property type="entry name" value="MFS_YcaD_like"/>
    <property type="match status" value="1"/>
</dbReference>
<dbReference type="OrthoDB" id="9797524at2"/>
<dbReference type="InterPro" id="IPR047200">
    <property type="entry name" value="MFS_YcaD-like"/>
</dbReference>
<evidence type="ECO:0000256" key="1">
    <source>
        <dbReference type="ARBA" id="ARBA00022692"/>
    </source>
</evidence>
<feature type="transmembrane region" description="Helical" evidence="5">
    <location>
        <begin position="96"/>
        <end position="119"/>
    </location>
</feature>
<feature type="transmembrane region" description="Helical" evidence="5">
    <location>
        <begin position="36"/>
        <end position="59"/>
    </location>
</feature>
<feature type="transmembrane region" description="Helical" evidence="5">
    <location>
        <begin position="233"/>
        <end position="253"/>
    </location>
</feature>
<feature type="transmembrane region" description="Helical" evidence="5">
    <location>
        <begin position="131"/>
        <end position="151"/>
    </location>
</feature>
<dbReference type="Gene3D" id="1.20.1250.20">
    <property type="entry name" value="MFS general substrate transporter like domains"/>
    <property type="match status" value="2"/>
</dbReference>
<dbReference type="RefSeq" id="WP_115365388.1">
    <property type="nucleotide sequence ID" value="NZ_QBKA01000002.1"/>
</dbReference>
<dbReference type="InterPro" id="IPR011701">
    <property type="entry name" value="MFS"/>
</dbReference>
<dbReference type="GO" id="GO:0022857">
    <property type="term" value="F:transmembrane transporter activity"/>
    <property type="evidence" value="ECO:0007669"/>
    <property type="project" value="InterPro"/>
</dbReference>
<keyword evidence="1 5" id="KW-0812">Transmembrane</keyword>
<dbReference type="EMBL" id="QBKA01000002">
    <property type="protein sequence ID" value="RDC58947.1"/>
    <property type="molecule type" value="Genomic_DNA"/>
</dbReference>
<evidence type="ECO:0000256" key="3">
    <source>
        <dbReference type="ARBA" id="ARBA00023136"/>
    </source>
</evidence>
<dbReference type="AlphaFoldDB" id="A0A369Q6K8"/>
<feature type="transmembrane region" description="Helical" evidence="5">
    <location>
        <begin position="265"/>
        <end position="283"/>
    </location>
</feature>
<feature type="region of interest" description="Disordered" evidence="4">
    <location>
        <begin position="402"/>
        <end position="431"/>
    </location>
</feature>
<dbReference type="SUPFAM" id="SSF103473">
    <property type="entry name" value="MFS general substrate transporter"/>
    <property type="match status" value="1"/>
</dbReference>
<reference evidence="6 7" key="1">
    <citation type="submission" date="2018-04" db="EMBL/GenBank/DDBJ databases">
        <title>Altererythrobacter sp. HME9302 genome sequencing and assembly.</title>
        <authorList>
            <person name="Kang H."/>
            <person name="Kim H."/>
            <person name="Joh K."/>
        </authorList>
    </citation>
    <scope>NUCLEOTIDE SEQUENCE [LARGE SCALE GENOMIC DNA]</scope>
    <source>
        <strain evidence="6 7">HME9302</strain>
    </source>
</reference>
<feature type="transmembrane region" description="Helical" evidence="5">
    <location>
        <begin position="199"/>
        <end position="221"/>
    </location>
</feature>
<accession>A0A369Q6K8</accession>
<feature type="transmembrane region" description="Helical" evidence="5">
    <location>
        <begin position="71"/>
        <end position="90"/>
    </location>
</feature>
<dbReference type="Pfam" id="PF07690">
    <property type="entry name" value="MFS_1"/>
    <property type="match status" value="1"/>
</dbReference>
<organism evidence="6 7">
    <name type="scientific">Alteripontixanthobacter maritimus</name>
    <dbReference type="NCBI Taxonomy" id="2161824"/>
    <lineage>
        <taxon>Bacteria</taxon>
        <taxon>Pseudomonadati</taxon>
        <taxon>Pseudomonadota</taxon>
        <taxon>Alphaproteobacteria</taxon>
        <taxon>Sphingomonadales</taxon>
        <taxon>Erythrobacteraceae</taxon>
        <taxon>Alteripontixanthobacter</taxon>
    </lineage>
</organism>
<dbReference type="Proteomes" id="UP000253727">
    <property type="component" value="Unassembled WGS sequence"/>
</dbReference>
<proteinExistence type="predicted"/>
<comment type="caution">
    <text evidence="6">The sequence shown here is derived from an EMBL/GenBank/DDBJ whole genome shotgun (WGS) entry which is preliminary data.</text>
</comment>
<evidence type="ECO:0000313" key="6">
    <source>
        <dbReference type="EMBL" id="RDC58947.1"/>
    </source>
</evidence>
<dbReference type="PANTHER" id="PTHR23521">
    <property type="entry name" value="TRANSPORTER MFS SUPERFAMILY"/>
    <property type="match status" value="1"/>
</dbReference>
<dbReference type="GO" id="GO:0005886">
    <property type="term" value="C:plasma membrane"/>
    <property type="evidence" value="ECO:0007669"/>
    <property type="project" value="TreeGrafter"/>
</dbReference>
<keyword evidence="7" id="KW-1185">Reference proteome</keyword>
<feature type="transmembrane region" description="Helical" evidence="5">
    <location>
        <begin position="330"/>
        <end position="352"/>
    </location>
</feature>
<evidence type="ECO:0000256" key="2">
    <source>
        <dbReference type="ARBA" id="ARBA00022989"/>
    </source>
</evidence>
<name>A0A369Q6K8_9SPHN</name>
<protein>
    <submittedName>
        <fullName evidence="6">Putative MFS-type transporter</fullName>
    </submittedName>
</protein>
<evidence type="ECO:0000256" key="4">
    <source>
        <dbReference type="SAM" id="MobiDB-lite"/>
    </source>
</evidence>